<dbReference type="OrthoDB" id="2317741at2759"/>
<gene>
    <name evidence="2" type="ORF">BDP27DRAFT_534888</name>
</gene>
<feature type="chain" id="PRO_5040468149" evidence="1">
    <location>
        <begin position="21"/>
        <end position="151"/>
    </location>
</feature>
<reference evidence="2" key="1">
    <citation type="submission" date="2020-11" db="EMBL/GenBank/DDBJ databases">
        <authorList>
            <consortium name="DOE Joint Genome Institute"/>
            <person name="Ahrendt S."/>
            <person name="Riley R."/>
            <person name="Andreopoulos W."/>
            <person name="Labutti K."/>
            <person name="Pangilinan J."/>
            <person name="Ruiz-Duenas F.J."/>
            <person name="Barrasa J.M."/>
            <person name="Sanchez-Garcia M."/>
            <person name="Camarero S."/>
            <person name="Miyauchi S."/>
            <person name="Serrano A."/>
            <person name="Linde D."/>
            <person name="Babiker R."/>
            <person name="Drula E."/>
            <person name="Ayuso-Fernandez I."/>
            <person name="Pacheco R."/>
            <person name="Padilla G."/>
            <person name="Ferreira P."/>
            <person name="Barriuso J."/>
            <person name="Kellner H."/>
            <person name="Castanera R."/>
            <person name="Alfaro M."/>
            <person name="Ramirez L."/>
            <person name="Pisabarro A.G."/>
            <person name="Kuo A."/>
            <person name="Tritt A."/>
            <person name="Lipzen A."/>
            <person name="He G."/>
            <person name="Yan M."/>
            <person name="Ng V."/>
            <person name="Cullen D."/>
            <person name="Martin F."/>
            <person name="Rosso M.-N."/>
            <person name="Henrissat B."/>
            <person name="Hibbett D."/>
            <person name="Martinez A.T."/>
            <person name="Grigoriev I.V."/>
        </authorList>
    </citation>
    <scope>NUCLEOTIDE SEQUENCE</scope>
    <source>
        <strain evidence="2">AH 40177</strain>
    </source>
</reference>
<comment type="caution">
    <text evidence="2">The sequence shown here is derived from an EMBL/GenBank/DDBJ whole genome shotgun (WGS) entry which is preliminary data.</text>
</comment>
<sequence>MPSLFITVCVFISIVTQAWSTPVDITARDVYNPEITSPTSGLSGRAVIRRLSHGMLHCSIPDELADRSSMFRNHDNIPTQVTNPRGTVLLRINGRSDVAHPLATGFDVTTSESITFTVPVVTPATTYQIVLMGDSGNFSDEFEIQCPEELA</sequence>
<evidence type="ECO:0000313" key="3">
    <source>
        <dbReference type="Proteomes" id="UP000772434"/>
    </source>
</evidence>
<dbReference type="AlphaFoldDB" id="A0A9P5UAL7"/>
<dbReference type="Proteomes" id="UP000772434">
    <property type="component" value="Unassembled WGS sequence"/>
</dbReference>
<dbReference type="EMBL" id="JADNRY010000034">
    <property type="protein sequence ID" value="KAF9071208.1"/>
    <property type="molecule type" value="Genomic_DNA"/>
</dbReference>
<evidence type="ECO:0000313" key="2">
    <source>
        <dbReference type="EMBL" id="KAF9071208.1"/>
    </source>
</evidence>
<evidence type="ECO:0000256" key="1">
    <source>
        <dbReference type="SAM" id="SignalP"/>
    </source>
</evidence>
<protein>
    <submittedName>
        <fullName evidence="2">Uncharacterized protein</fullName>
    </submittedName>
</protein>
<organism evidence="2 3">
    <name type="scientific">Rhodocollybia butyracea</name>
    <dbReference type="NCBI Taxonomy" id="206335"/>
    <lineage>
        <taxon>Eukaryota</taxon>
        <taxon>Fungi</taxon>
        <taxon>Dikarya</taxon>
        <taxon>Basidiomycota</taxon>
        <taxon>Agaricomycotina</taxon>
        <taxon>Agaricomycetes</taxon>
        <taxon>Agaricomycetidae</taxon>
        <taxon>Agaricales</taxon>
        <taxon>Marasmiineae</taxon>
        <taxon>Omphalotaceae</taxon>
        <taxon>Rhodocollybia</taxon>
    </lineage>
</organism>
<proteinExistence type="predicted"/>
<name>A0A9P5UAL7_9AGAR</name>
<feature type="signal peptide" evidence="1">
    <location>
        <begin position="1"/>
        <end position="20"/>
    </location>
</feature>
<keyword evidence="3" id="KW-1185">Reference proteome</keyword>
<keyword evidence="1" id="KW-0732">Signal</keyword>
<accession>A0A9P5UAL7</accession>